<keyword evidence="2" id="KW-0813">Transport</keyword>
<name>A0A061FT45_THECC</name>
<sequence length="124" mass="13769">MSRSSFTCKLLCTLFVLTGLMTESPRVVHALTCPEVSKALVPCVTYLATGSSFGHCCTQIRLLNSKAKTTSDRQGVCRCLTSLAAQFQRRHRLNFNLVKQLPGKCNVNIRYNITTQNPNCSQVK</sequence>
<feature type="chain" id="PRO_5001598296" description="Non-specific lipid-transfer protein" evidence="3">
    <location>
        <begin position="23"/>
        <end position="124"/>
    </location>
</feature>
<protein>
    <recommendedName>
        <fullName evidence="2">Non-specific lipid-transfer protein</fullName>
    </recommendedName>
</protein>
<dbReference type="PANTHER" id="PTHR33076">
    <property type="entry name" value="NON-SPECIFIC LIPID-TRANSFER PROTEIN 2-RELATED"/>
    <property type="match status" value="1"/>
</dbReference>
<evidence type="ECO:0000256" key="2">
    <source>
        <dbReference type="RuleBase" id="RU000628"/>
    </source>
</evidence>
<keyword evidence="2" id="KW-0446">Lipid-binding</keyword>
<feature type="signal peptide" evidence="3">
    <location>
        <begin position="1"/>
        <end position="22"/>
    </location>
</feature>
<dbReference type="EMBL" id="CM001888">
    <property type="protein sequence ID" value="EOY20128.1"/>
    <property type="molecule type" value="Genomic_DNA"/>
</dbReference>
<keyword evidence="6" id="KW-1185">Reference proteome</keyword>
<proteinExistence type="inferred from homology"/>
<dbReference type="Gene3D" id="1.10.110.10">
    <property type="entry name" value="Plant lipid-transfer and hydrophobic proteins"/>
    <property type="match status" value="1"/>
</dbReference>
<evidence type="ECO:0000313" key="6">
    <source>
        <dbReference type="Proteomes" id="UP000026915"/>
    </source>
</evidence>
<dbReference type="Pfam" id="PF00234">
    <property type="entry name" value="Tryp_alpha_amyl"/>
    <property type="match status" value="1"/>
</dbReference>
<evidence type="ECO:0000259" key="4">
    <source>
        <dbReference type="SMART" id="SM00499"/>
    </source>
</evidence>
<dbReference type="SMART" id="SM00499">
    <property type="entry name" value="AAI"/>
    <property type="match status" value="1"/>
</dbReference>
<dbReference type="SUPFAM" id="SSF47699">
    <property type="entry name" value="Bifunctional inhibitor/lipid-transfer protein/seed storage 2S albumin"/>
    <property type="match status" value="1"/>
</dbReference>
<feature type="domain" description="Bifunctional inhibitor/plant lipid transfer protein/seed storage helical" evidence="4">
    <location>
        <begin position="33"/>
        <end position="120"/>
    </location>
</feature>
<gene>
    <name evidence="5" type="ORF">TCM_045525</name>
</gene>
<keyword evidence="3" id="KW-0732">Signal</keyword>
<dbReference type="InterPro" id="IPR016140">
    <property type="entry name" value="Bifunc_inhib/LTP/seed_store"/>
</dbReference>
<reference evidence="5 6" key="1">
    <citation type="journal article" date="2013" name="Genome Biol.">
        <title>The genome sequence of the most widely cultivated cacao type and its use to identify candidate genes regulating pod color.</title>
        <authorList>
            <person name="Motamayor J.C."/>
            <person name="Mockaitis K."/>
            <person name="Schmutz J."/>
            <person name="Haiminen N."/>
            <person name="Iii D.L."/>
            <person name="Cornejo O."/>
            <person name="Findley S.D."/>
            <person name="Zheng P."/>
            <person name="Utro F."/>
            <person name="Royaert S."/>
            <person name="Saski C."/>
            <person name="Jenkins J."/>
            <person name="Podicheti R."/>
            <person name="Zhao M."/>
            <person name="Scheffler B.E."/>
            <person name="Stack J.C."/>
            <person name="Feltus F.A."/>
            <person name="Mustiga G.M."/>
            <person name="Amores F."/>
            <person name="Phillips W."/>
            <person name="Marelli J.P."/>
            <person name="May G.D."/>
            <person name="Shapiro H."/>
            <person name="Ma J."/>
            <person name="Bustamante C.D."/>
            <person name="Schnell R.J."/>
            <person name="Main D."/>
            <person name="Gilbert D."/>
            <person name="Parida L."/>
            <person name="Kuhn D.N."/>
        </authorList>
    </citation>
    <scope>NUCLEOTIDE SEQUENCE [LARGE SCALE GENOMIC DNA]</scope>
    <source>
        <strain evidence="6">cv. Matina 1-6</strain>
    </source>
</reference>
<organism evidence="5 6">
    <name type="scientific">Theobroma cacao</name>
    <name type="common">Cacao</name>
    <name type="synonym">Cocoa</name>
    <dbReference type="NCBI Taxonomy" id="3641"/>
    <lineage>
        <taxon>Eukaryota</taxon>
        <taxon>Viridiplantae</taxon>
        <taxon>Streptophyta</taxon>
        <taxon>Embryophyta</taxon>
        <taxon>Tracheophyta</taxon>
        <taxon>Spermatophyta</taxon>
        <taxon>Magnoliopsida</taxon>
        <taxon>eudicotyledons</taxon>
        <taxon>Gunneridae</taxon>
        <taxon>Pentapetalae</taxon>
        <taxon>rosids</taxon>
        <taxon>malvids</taxon>
        <taxon>Malvales</taxon>
        <taxon>Malvaceae</taxon>
        <taxon>Byttnerioideae</taxon>
        <taxon>Theobroma</taxon>
    </lineage>
</organism>
<dbReference type="PRINTS" id="PR00382">
    <property type="entry name" value="LIPIDTRNSFER"/>
</dbReference>
<dbReference type="AlphaFoldDB" id="A0A061FT45"/>
<dbReference type="InParanoid" id="A0A061FT45"/>
<dbReference type="GO" id="GO:0006869">
    <property type="term" value="P:lipid transport"/>
    <property type="evidence" value="ECO:0007669"/>
    <property type="project" value="InterPro"/>
</dbReference>
<dbReference type="Proteomes" id="UP000026915">
    <property type="component" value="Chromosome 10"/>
</dbReference>
<dbReference type="OMA" id="CNVNIRY"/>
<dbReference type="Gramene" id="EOY20128">
    <property type="protein sequence ID" value="EOY20128"/>
    <property type="gene ID" value="TCM_045525"/>
</dbReference>
<dbReference type="CDD" id="cd01960">
    <property type="entry name" value="nsLTP1"/>
    <property type="match status" value="1"/>
</dbReference>
<dbReference type="InterPro" id="IPR000528">
    <property type="entry name" value="Plant_nsLTP"/>
</dbReference>
<evidence type="ECO:0000256" key="1">
    <source>
        <dbReference type="ARBA" id="ARBA00009748"/>
    </source>
</evidence>
<evidence type="ECO:0000256" key="3">
    <source>
        <dbReference type="SAM" id="SignalP"/>
    </source>
</evidence>
<accession>A0A061FT45</accession>
<dbReference type="HOGENOM" id="CLU_128423_0_0_1"/>
<comment type="function">
    <text evidence="2">Plant non-specific lipid-transfer proteins transfer phospholipids as well as galactolipids across membranes. May play a role in wax or cutin deposition in the cell walls of expanding epidermal cells and certain secretory tissues.</text>
</comment>
<dbReference type="GO" id="GO:0008289">
    <property type="term" value="F:lipid binding"/>
    <property type="evidence" value="ECO:0007669"/>
    <property type="project" value="UniProtKB-KW"/>
</dbReference>
<evidence type="ECO:0000313" key="5">
    <source>
        <dbReference type="EMBL" id="EOY20128.1"/>
    </source>
</evidence>
<comment type="similarity">
    <text evidence="1 2">Belongs to the plant LTP family.</text>
</comment>
<dbReference type="InterPro" id="IPR036312">
    <property type="entry name" value="Bifun_inhib/LTP/seed_sf"/>
</dbReference>
<dbReference type="STRING" id="3641.A0A061FT45"/>